<proteinExistence type="predicted"/>
<dbReference type="OrthoDB" id="9031678at2"/>
<gene>
    <name evidence="3" type="ORF">CFB84_40180</name>
</gene>
<organism evidence="3 4">
    <name type="scientific">Burkholderia aenigmatica</name>
    <dbReference type="NCBI Taxonomy" id="2015348"/>
    <lineage>
        <taxon>Bacteria</taxon>
        <taxon>Pseudomonadati</taxon>
        <taxon>Pseudomonadota</taxon>
        <taxon>Betaproteobacteria</taxon>
        <taxon>Burkholderiales</taxon>
        <taxon>Burkholderiaceae</taxon>
        <taxon>Burkholderia</taxon>
        <taxon>Burkholderia cepacia complex</taxon>
    </lineage>
</organism>
<dbReference type="RefSeq" id="WP_089454490.1">
    <property type="nucleotide sequence ID" value="NZ_NKFA01000038.1"/>
</dbReference>
<evidence type="ECO:0000313" key="4">
    <source>
        <dbReference type="Proteomes" id="UP000214600"/>
    </source>
</evidence>
<dbReference type="EMBL" id="NKFA01000038">
    <property type="protein sequence ID" value="OXI32834.1"/>
    <property type="molecule type" value="Genomic_DNA"/>
</dbReference>
<keyword evidence="1" id="KW-0732">Signal</keyword>
<feature type="signal peptide" evidence="1">
    <location>
        <begin position="1"/>
        <end position="23"/>
    </location>
</feature>
<reference evidence="3 4" key="2">
    <citation type="submission" date="2017-08" db="EMBL/GenBank/DDBJ databases">
        <title>WGS of novel Burkholderia cepaca complex species.</title>
        <authorList>
            <person name="Lipuma J."/>
            <person name="Spilker T."/>
        </authorList>
    </citation>
    <scope>NUCLEOTIDE SEQUENCE [LARGE SCALE GENOMIC DNA]</scope>
    <source>
        <strain evidence="3 4">AU17325</strain>
    </source>
</reference>
<dbReference type="Gene3D" id="2.30.42.10">
    <property type="match status" value="1"/>
</dbReference>
<dbReference type="InterPro" id="IPR036034">
    <property type="entry name" value="PDZ_sf"/>
</dbReference>
<dbReference type="Pfam" id="PF17820">
    <property type="entry name" value="PDZ_6"/>
    <property type="match status" value="1"/>
</dbReference>
<evidence type="ECO:0000259" key="2">
    <source>
        <dbReference type="SMART" id="SM00228"/>
    </source>
</evidence>
<dbReference type="InterPro" id="IPR001478">
    <property type="entry name" value="PDZ"/>
</dbReference>
<sequence length="302" mass="33147">MKRGFVFAALLAMSSLATQAALAQEKAAPPVYTWLSERFPENVRYDSPILTISDSGLSADQGIVNAQLTLVQSPQGNDSVLGLAVAFHTTEKRNFNTVRDYGKFGTHYRQPKIPVAIPTLNGGGYSDTENWPPVADGGKTWPVNGGVFIMLNRIDLKPYDISGTDLVLRLSDYDTADKGFQIRIPAAFLSRFLASIPNDRRLVPEAMLNRPSVFGVHFVELSEQEQTGLKLPGSALQILAVLPDTVADRAGLKNYDVLLRFGNHPLKQMDDLRDAVLATPKGTVVPLTVWRDAREVKLPAQF</sequence>
<reference evidence="4" key="1">
    <citation type="submission" date="2017-06" db="EMBL/GenBank/DDBJ databases">
        <authorList>
            <person name="LiPuma J."/>
            <person name="Spilker T."/>
        </authorList>
    </citation>
    <scope>NUCLEOTIDE SEQUENCE [LARGE SCALE GENOMIC DNA]</scope>
    <source>
        <strain evidence="4">AU17325</strain>
    </source>
</reference>
<accession>A0A228HRM5</accession>
<dbReference type="AlphaFoldDB" id="A0A228HRM5"/>
<dbReference type="SUPFAM" id="SSF50156">
    <property type="entry name" value="PDZ domain-like"/>
    <property type="match status" value="1"/>
</dbReference>
<protein>
    <recommendedName>
        <fullName evidence="2">PDZ domain-containing protein</fullName>
    </recommendedName>
</protein>
<comment type="caution">
    <text evidence="3">The sequence shown here is derived from an EMBL/GenBank/DDBJ whole genome shotgun (WGS) entry which is preliminary data.</text>
</comment>
<name>A0A228HRM5_9BURK</name>
<dbReference type="Proteomes" id="UP000214600">
    <property type="component" value="Unassembled WGS sequence"/>
</dbReference>
<feature type="chain" id="PRO_5013053611" description="PDZ domain-containing protein" evidence="1">
    <location>
        <begin position="24"/>
        <end position="302"/>
    </location>
</feature>
<evidence type="ECO:0000313" key="3">
    <source>
        <dbReference type="EMBL" id="OXI32834.1"/>
    </source>
</evidence>
<feature type="domain" description="PDZ" evidence="2">
    <location>
        <begin position="212"/>
        <end position="293"/>
    </location>
</feature>
<dbReference type="InterPro" id="IPR041489">
    <property type="entry name" value="PDZ_6"/>
</dbReference>
<evidence type="ECO:0000256" key="1">
    <source>
        <dbReference type="SAM" id="SignalP"/>
    </source>
</evidence>
<dbReference type="SMART" id="SM00228">
    <property type="entry name" value="PDZ"/>
    <property type="match status" value="1"/>
</dbReference>